<evidence type="ECO:0000313" key="2">
    <source>
        <dbReference type="EMBL" id="RTR38426.1"/>
    </source>
</evidence>
<feature type="signal peptide" evidence="1">
    <location>
        <begin position="1"/>
        <end position="19"/>
    </location>
</feature>
<evidence type="ECO:0000313" key="3">
    <source>
        <dbReference type="Proteomes" id="UP000267448"/>
    </source>
</evidence>
<keyword evidence="1" id="KW-0732">Signal</keyword>
<accession>A0A3S0RXA9</accession>
<proteinExistence type="predicted"/>
<dbReference type="Proteomes" id="UP000267448">
    <property type="component" value="Unassembled WGS sequence"/>
</dbReference>
<sequence>MRKIIVGVCILLGSGASFADEFNRELWTLQHSQAQAAIVSSHGYQKMKLVDTGAGKAVVVFTHLDDLAYCGGQDALFKPIPTSIDVELEVNKALQLLSFPALIGCNQGVSFAEVNGKASMKLIGIMQGAARVQFYDQSFSLNGFEAVSKQVIH</sequence>
<gene>
    <name evidence="2" type="ORF">EKG38_12960</name>
</gene>
<protein>
    <submittedName>
        <fullName evidence="2">Uncharacterized protein</fullName>
    </submittedName>
</protein>
<keyword evidence="3" id="KW-1185">Reference proteome</keyword>
<feature type="chain" id="PRO_5018784064" evidence="1">
    <location>
        <begin position="20"/>
        <end position="153"/>
    </location>
</feature>
<dbReference type="OrthoDB" id="6262003at2"/>
<dbReference type="AlphaFoldDB" id="A0A3S0RXA9"/>
<reference evidence="2 3" key="1">
    <citation type="submission" date="2018-12" db="EMBL/GenBank/DDBJ databases">
        <authorList>
            <person name="Yu L."/>
        </authorList>
    </citation>
    <scope>NUCLEOTIDE SEQUENCE [LARGE SCALE GENOMIC DNA]</scope>
    <source>
        <strain evidence="2 3">HAW-EB2</strain>
    </source>
</reference>
<organism evidence="2 3">
    <name type="scientific">Shewanella canadensis</name>
    <dbReference type="NCBI Taxonomy" id="271096"/>
    <lineage>
        <taxon>Bacteria</taxon>
        <taxon>Pseudomonadati</taxon>
        <taxon>Pseudomonadota</taxon>
        <taxon>Gammaproteobacteria</taxon>
        <taxon>Alteromonadales</taxon>
        <taxon>Shewanellaceae</taxon>
        <taxon>Shewanella</taxon>
    </lineage>
</organism>
<dbReference type="EMBL" id="RXNU01000006">
    <property type="protein sequence ID" value="RTR38426.1"/>
    <property type="molecule type" value="Genomic_DNA"/>
</dbReference>
<dbReference type="RefSeq" id="WP_126520669.1">
    <property type="nucleotide sequence ID" value="NZ_RXNU01000006.1"/>
</dbReference>
<evidence type="ECO:0000256" key="1">
    <source>
        <dbReference type="SAM" id="SignalP"/>
    </source>
</evidence>
<comment type="caution">
    <text evidence="2">The sequence shown here is derived from an EMBL/GenBank/DDBJ whole genome shotgun (WGS) entry which is preliminary data.</text>
</comment>
<name>A0A3S0RXA9_9GAMM</name>